<dbReference type="GO" id="GO:0045669">
    <property type="term" value="P:positive regulation of osteoblast differentiation"/>
    <property type="evidence" value="ECO:0007669"/>
    <property type="project" value="TreeGrafter"/>
</dbReference>
<dbReference type="GO" id="GO:0001503">
    <property type="term" value="P:ossification"/>
    <property type="evidence" value="ECO:0007669"/>
    <property type="project" value="InterPro"/>
</dbReference>
<feature type="non-terminal residue" evidence="3">
    <location>
        <position position="1"/>
    </location>
</feature>
<keyword evidence="2" id="KW-1133">Transmembrane helix</keyword>
<gene>
    <name evidence="3" type="ORF">DNTS_022094</name>
</gene>
<feature type="region of interest" description="Disordered" evidence="1">
    <location>
        <begin position="210"/>
        <end position="302"/>
    </location>
</feature>
<reference evidence="3 4" key="1">
    <citation type="journal article" date="2019" name="Sci. Data">
        <title>Hybrid genome assembly and annotation of Danionella translucida.</title>
        <authorList>
            <person name="Kadobianskyi M."/>
            <person name="Schulze L."/>
            <person name="Schuelke M."/>
            <person name="Judkewitz B."/>
        </authorList>
    </citation>
    <scope>NUCLEOTIDE SEQUENCE [LARGE SCALE GENOMIC DNA]</scope>
    <source>
        <strain evidence="3 4">Bolton</strain>
    </source>
</reference>
<evidence type="ECO:0000256" key="1">
    <source>
        <dbReference type="SAM" id="MobiDB-lite"/>
    </source>
</evidence>
<dbReference type="PANTHER" id="PTHR28645:SF1">
    <property type="entry name" value="TRANSMEMBRANE PROTEIN 119"/>
    <property type="match status" value="1"/>
</dbReference>
<feature type="compositionally biased region" description="Basic and acidic residues" evidence="1">
    <location>
        <begin position="220"/>
        <end position="261"/>
    </location>
</feature>
<accession>A0A553Q0Z9</accession>
<evidence type="ECO:0000256" key="2">
    <source>
        <dbReference type="SAM" id="Phobius"/>
    </source>
</evidence>
<dbReference type="GO" id="GO:0005886">
    <property type="term" value="C:plasma membrane"/>
    <property type="evidence" value="ECO:0007669"/>
    <property type="project" value="TreeGrafter"/>
</dbReference>
<dbReference type="Pfam" id="PF15724">
    <property type="entry name" value="TMEM119"/>
    <property type="match status" value="1"/>
</dbReference>
<dbReference type="GO" id="GO:0033690">
    <property type="term" value="P:positive regulation of osteoblast proliferation"/>
    <property type="evidence" value="ECO:0007669"/>
    <property type="project" value="TreeGrafter"/>
</dbReference>
<organism evidence="3 4">
    <name type="scientific">Danionella cerebrum</name>
    <dbReference type="NCBI Taxonomy" id="2873325"/>
    <lineage>
        <taxon>Eukaryota</taxon>
        <taxon>Metazoa</taxon>
        <taxon>Chordata</taxon>
        <taxon>Craniata</taxon>
        <taxon>Vertebrata</taxon>
        <taxon>Euteleostomi</taxon>
        <taxon>Actinopterygii</taxon>
        <taxon>Neopterygii</taxon>
        <taxon>Teleostei</taxon>
        <taxon>Ostariophysi</taxon>
        <taxon>Cypriniformes</taxon>
        <taxon>Danionidae</taxon>
        <taxon>Danioninae</taxon>
        <taxon>Danionella</taxon>
    </lineage>
</organism>
<protein>
    <recommendedName>
        <fullName evidence="5">Transmembrane protein 119b</fullName>
    </recommendedName>
</protein>
<dbReference type="Proteomes" id="UP000316079">
    <property type="component" value="Unassembled WGS sequence"/>
</dbReference>
<dbReference type="AlphaFoldDB" id="A0A553Q0Z9"/>
<dbReference type="InterPro" id="IPR031453">
    <property type="entry name" value="TMEM119"/>
</dbReference>
<dbReference type="GO" id="GO:0030501">
    <property type="term" value="P:positive regulation of bone mineralization"/>
    <property type="evidence" value="ECO:0007669"/>
    <property type="project" value="TreeGrafter"/>
</dbReference>
<keyword evidence="2" id="KW-0472">Membrane</keyword>
<evidence type="ECO:0008006" key="5">
    <source>
        <dbReference type="Google" id="ProtNLM"/>
    </source>
</evidence>
<dbReference type="EMBL" id="SRMA01026465">
    <property type="protein sequence ID" value="TRY83611.1"/>
    <property type="molecule type" value="Genomic_DNA"/>
</dbReference>
<name>A0A553Q0Z9_9TELE</name>
<feature type="transmembrane region" description="Helical" evidence="2">
    <location>
        <begin position="35"/>
        <end position="63"/>
    </location>
</feature>
<dbReference type="PANTHER" id="PTHR28645">
    <property type="entry name" value="TRANSMEMBRANE PROTEIN 119"/>
    <property type="match status" value="1"/>
</dbReference>
<feature type="compositionally biased region" description="Basic and acidic residues" evidence="1">
    <location>
        <begin position="290"/>
        <end position="302"/>
    </location>
</feature>
<feature type="compositionally biased region" description="Polar residues" evidence="1">
    <location>
        <begin position="266"/>
        <end position="278"/>
    </location>
</feature>
<dbReference type="OrthoDB" id="8943443at2759"/>
<evidence type="ECO:0000313" key="4">
    <source>
        <dbReference type="Proteomes" id="UP000316079"/>
    </source>
</evidence>
<dbReference type="STRING" id="623744.A0A553Q0Z9"/>
<proteinExistence type="predicted"/>
<keyword evidence="4" id="KW-1185">Reference proteome</keyword>
<feature type="transmembrane region" description="Helical" evidence="2">
    <location>
        <begin position="125"/>
        <end position="148"/>
    </location>
</feature>
<keyword evidence="2" id="KW-0812">Transmembrane</keyword>
<sequence length="327" mass="36311">KQKKDEEEGRAGVSSPSPILQSFSLQERRGTSRRFLLHVFCDLGIGMDHSALCSVFGLSIILLTRHAVNATPVILNDSVEGSGQWESEIRELTPTPSNPSFLNESVKSTSKPFLNQVVDFLQQNYLPIIVISTLVLLTMTVLCSAAILSRRRKVSTYYPCAFPSKMYVDERDKTGGGHLFSEVPEKTMGICSEEPVNSAKQLQEDIMLATKNLRTPVKSPWKDKDETSKEQKPANDEEQAKRIQEKNWDSPEDNATKESSVEKISPNRSQDSLSSSGMEKTDPEESGPPEESKHPSSLENLKIQEDTLKQEAANSGSAFISEEKTAF</sequence>
<evidence type="ECO:0000313" key="3">
    <source>
        <dbReference type="EMBL" id="TRY83611.1"/>
    </source>
</evidence>
<comment type="caution">
    <text evidence="3">The sequence shown here is derived from an EMBL/GenBank/DDBJ whole genome shotgun (WGS) entry which is preliminary data.</text>
</comment>